<sequence length="106" mass="11902">MPVVVGVLVVTLHHEAVVGKLQPLFEYPLADHLYRETVKLPDSRVLSARHGILGDFLQTLSDDLLIGRELESLLTLNFRVINSQSIFLLTIQGKWEAVIRQEGGEK</sequence>
<dbReference type="AlphaFoldDB" id="W2CSP7"/>
<evidence type="ECO:0000313" key="1">
    <source>
        <dbReference type="EMBL" id="ETK09472.1"/>
    </source>
</evidence>
<gene>
    <name evidence="1" type="ORF">T231_09495</name>
</gene>
<dbReference type="EMBL" id="AYYD01001069">
    <property type="protein sequence ID" value="ETK09472.1"/>
    <property type="molecule type" value="Genomic_DNA"/>
</dbReference>
<dbReference type="Proteomes" id="UP000018874">
    <property type="component" value="Unassembled WGS sequence"/>
</dbReference>
<organism evidence="1 2">
    <name type="scientific">Tannerella sp. oral taxon BU063 isolate Cell 6/7/9</name>
    <dbReference type="NCBI Taxonomy" id="1411021"/>
    <lineage>
        <taxon>Bacteria</taxon>
        <taxon>Pseudomonadati</taxon>
        <taxon>Bacteroidota</taxon>
        <taxon>Bacteroidia</taxon>
        <taxon>Bacteroidales</taxon>
        <taxon>Tannerellaceae</taxon>
        <taxon>Tannerella</taxon>
    </lineage>
</organism>
<evidence type="ECO:0000313" key="2">
    <source>
        <dbReference type="Proteomes" id="UP000018874"/>
    </source>
</evidence>
<proteinExistence type="predicted"/>
<reference evidence="1 2" key="1">
    <citation type="submission" date="2013-11" db="EMBL/GenBank/DDBJ databases">
        <title>Single cell genomics of uncultured Tannerella BU063 (oral taxon 286).</title>
        <authorList>
            <person name="Beall C.J."/>
            <person name="Campbell A.G."/>
            <person name="Griffen A.L."/>
            <person name="Podar M."/>
            <person name="Leys E.J."/>
        </authorList>
    </citation>
    <scope>NUCLEOTIDE SEQUENCE [LARGE SCALE GENOMIC DNA]</scope>
    <source>
        <strain evidence="1">Cell 6/7/9</strain>
    </source>
</reference>
<protein>
    <submittedName>
        <fullName evidence="1">Uncharacterized protein</fullName>
    </submittedName>
</protein>
<comment type="caution">
    <text evidence="1">The sequence shown here is derived from an EMBL/GenBank/DDBJ whole genome shotgun (WGS) entry which is preliminary data.</text>
</comment>
<name>W2CSP7_9BACT</name>
<keyword evidence="2" id="KW-1185">Reference proteome</keyword>
<accession>W2CSP7</accession>